<dbReference type="Gramene" id="TuG1812G0300002350.01.T02">
    <property type="protein sequence ID" value="TuG1812G0300002350.01.T02"/>
    <property type="gene ID" value="TuG1812G0300002350.01"/>
</dbReference>
<evidence type="ECO:0000313" key="2">
    <source>
        <dbReference type="EnsemblPlants" id="TuG1812G0300002350.01.T02"/>
    </source>
</evidence>
<gene>
    <name evidence="2" type="primary">LOC125543694</name>
</gene>
<reference evidence="2" key="3">
    <citation type="submission" date="2022-06" db="UniProtKB">
        <authorList>
            <consortium name="EnsemblPlants"/>
        </authorList>
    </citation>
    <scope>IDENTIFICATION</scope>
</reference>
<evidence type="ECO:0000256" key="1">
    <source>
        <dbReference type="SAM" id="MobiDB-lite"/>
    </source>
</evidence>
<feature type="compositionally biased region" description="Low complexity" evidence="1">
    <location>
        <begin position="21"/>
        <end position="32"/>
    </location>
</feature>
<keyword evidence="3" id="KW-1185">Reference proteome</keyword>
<feature type="compositionally biased region" description="Basic and acidic residues" evidence="1">
    <location>
        <begin position="1"/>
        <end position="12"/>
    </location>
</feature>
<feature type="region of interest" description="Disordered" evidence="1">
    <location>
        <begin position="1"/>
        <end position="60"/>
    </location>
</feature>
<protein>
    <submittedName>
        <fullName evidence="2">Eukaryotic translation initiation factor 6</fullName>
    </submittedName>
</protein>
<feature type="compositionally biased region" description="Basic and acidic residues" evidence="1">
    <location>
        <begin position="50"/>
        <end position="59"/>
    </location>
</feature>
<dbReference type="EnsemblPlants" id="TuG1812G0300002350.01.T02">
    <property type="protein sequence ID" value="TuG1812G0300002350.01.T02"/>
    <property type="gene ID" value="TuG1812G0300002350.01"/>
</dbReference>
<evidence type="ECO:0000313" key="3">
    <source>
        <dbReference type="Proteomes" id="UP000015106"/>
    </source>
</evidence>
<reference evidence="3" key="1">
    <citation type="journal article" date="2013" name="Nature">
        <title>Draft genome of the wheat A-genome progenitor Triticum urartu.</title>
        <authorList>
            <person name="Ling H.Q."/>
            <person name="Zhao S."/>
            <person name="Liu D."/>
            <person name="Wang J."/>
            <person name="Sun H."/>
            <person name="Zhang C."/>
            <person name="Fan H."/>
            <person name="Li D."/>
            <person name="Dong L."/>
            <person name="Tao Y."/>
            <person name="Gao C."/>
            <person name="Wu H."/>
            <person name="Li Y."/>
            <person name="Cui Y."/>
            <person name="Guo X."/>
            <person name="Zheng S."/>
            <person name="Wang B."/>
            <person name="Yu K."/>
            <person name="Liang Q."/>
            <person name="Yang W."/>
            <person name="Lou X."/>
            <person name="Chen J."/>
            <person name="Feng M."/>
            <person name="Jian J."/>
            <person name="Zhang X."/>
            <person name="Luo G."/>
            <person name="Jiang Y."/>
            <person name="Liu J."/>
            <person name="Wang Z."/>
            <person name="Sha Y."/>
            <person name="Zhang B."/>
            <person name="Wu H."/>
            <person name="Tang D."/>
            <person name="Shen Q."/>
            <person name="Xue P."/>
            <person name="Zou S."/>
            <person name="Wang X."/>
            <person name="Liu X."/>
            <person name="Wang F."/>
            <person name="Yang Y."/>
            <person name="An X."/>
            <person name="Dong Z."/>
            <person name="Zhang K."/>
            <person name="Zhang X."/>
            <person name="Luo M.C."/>
            <person name="Dvorak J."/>
            <person name="Tong Y."/>
            <person name="Wang J."/>
            <person name="Yang H."/>
            <person name="Li Z."/>
            <person name="Wang D."/>
            <person name="Zhang A."/>
            <person name="Wang J."/>
        </authorList>
    </citation>
    <scope>NUCLEOTIDE SEQUENCE</scope>
    <source>
        <strain evidence="3">cv. G1812</strain>
    </source>
</reference>
<reference evidence="2" key="2">
    <citation type="submission" date="2018-03" db="EMBL/GenBank/DDBJ databases">
        <title>The Triticum urartu genome reveals the dynamic nature of wheat genome evolution.</title>
        <authorList>
            <person name="Ling H."/>
            <person name="Ma B."/>
            <person name="Shi X."/>
            <person name="Liu H."/>
            <person name="Dong L."/>
            <person name="Sun H."/>
            <person name="Cao Y."/>
            <person name="Gao Q."/>
            <person name="Zheng S."/>
            <person name="Li Y."/>
            <person name="Yu Y."/>
            <person name="Du H."/>
            <person name="Qi M."/>
            <person name="Li Y."/>
            <person name="Yu H."/>
            <person name="Cui Y."/>
            <person name="Wang N."/>
            <person name="Chen C."/>
            <person name="Wu H."/>
            <person name="Zhao Y."/>
            <person name="Zhang J."/>
            <person name="Li Y."/>
            <person name="Zhou W."/>
            <person name="Zhang B."/>
            <person name="Hu W."/>
            <person name="Eijk M."/>
            <person name="Tang J."/>
            <person name="Witsenboer H."/>
            <person name="Zhao S."/>
            <person name="Li Z."/>
            <person name="Zhang A."/>
            <person name="Wang D."/>
            <person name="Liang C."/>
        </authorList>
    </citation>
    <scope>NUCLEOTIDE SEQUENCE [LARGE SCALE GENOMIC DNA]</scope>
    <source>
        <strain evidence="2">cv. G1812</strain>
    </source>
</reference>
<dbReference type="Proteomes" id="UP000015106">
    <property type="component" value="Chromosome 3"/>
</dbReference>
<name>A0A8R7PS85_TRIUA</name>
<organism evidence="2 3">
    <name type="scientific">Triticum urartu</name>
    <name type="common">Red wild einkorn</name>
    <name type="synonym">Crithodium urartu</name>
    <dbReference type="NCBI Taxonomy" id="4572"/>
    <lineage>
        <taxon>Eukaryota</taxon>
        <taxon>Viridiplantae</taxon>
        <taxon>Streptophyta</taxon>
        <taxon>Embryophyta</taxon>
        <taxon>Tracheophyta</taxon>
        <taxon>Spermatophyta</taxon>
        <taxon>Magnoliopsida</taxon>
        <taxon>Liliopsida</taxon>
        <taxon>Poales</taxon>
        <taxon>Poaceae</taxon>
        <taxon>BOP clade</taxon>
        <taxon>Pooideae</taxon>
        <taxon>Triticodae</taxon>
        <taxon>Triticeae</taxon>
        <taxon>Triticinae</taxon>
        <taxon>Triticum</taxon>
    </lineage>
</organism>
<proteinExistence type="predicted"/>
<sequence length="152" mass="16597">RQHKPKTTEAKQKPSSQPNQSRSESLLESPLRVACSFPDPARSPISDDGDAGRTRDGRGVWRSVNSRSRIRSSLAQVVSGAMPWWSAPPAHASCAWWLASAFLMVAVARCCVQPEEMTAATPSISSLCFLTVSPLNMLAEGRPFLFLPAWCL</sequence>
<dbReference type="AlphaFoldDB" id="A0A8R7PS85"/>
<accession>A0A8R7PS85</accession>